<dbReference type="SUPFAM" id="SSF51004">
    <property type="entry name" value="C-terminal (heme d1) domain of cytochrome cd1-nitrite reductase"/>
    <property type="match status" value="1"/>
</dbReference>
<evidence type="ECO:0008006" key="5">
    <source>
        <dbReference type="Google" id="ProtNLM"/>
    </source>
</evidence>
<sequence length="351" mass="37827">MPSYVYVASQDDSRLTVFTIDDQTGRLKPQTELPMPGGPSLLAMSPNRQYLYVGHRDVPEISSHRIDPGTGGLTRTGSISLPDAPGFIATDRSGRYLLAAYYQGGRAAVHPIGDGGAIADPPIEWLPTDVGAHAIRTDPSNRYAFVPHIARLSDNVLEPPKNLPGPNVIYQFKFDAGTGRLTPNTPLQLEMEGMLGPRHYCFHPSQDMVYFSDEQGCSVTGYRLDTSAGTLSAFQTISTLPEGYTERNTCSQIQLTPAGDFLYVPNRGHNSIAGFSVAADGRLTAVGRVSTEAVPSAFSLDPEGRFVYAAGSATGRLAAYRINGATGELTPLETYSVGQRPMWVLTIRLGD</sequence>
<dbReference type="AlphaFoldDB" id="W4M7D4"/>
<proteinExistence type="inferred from homology"/>
<dbReference type="GO" id="GO:0017057">
    <property type="term" value="F:6-phosphogluconolactonase activity"/>
    <property type="evidence" value="ECO:0007669"/>
    <property type="project" value="TreeGrafter"/>
</dbReference>
<organism evidence="3 4">
    <name type="scientific">Candidatus Entotheonella gemina</name>
    <dbReference type="NCBI Taxonomy" id="1429439"/>
    <lineage>
        <taxon>Bacteria</taxon>
        <taxon>Pseudomonadati</taxon>
        <taxon>Nitrospinota/Tectimicrobiota group</taxon>
        <taxon>Candidatus Tectimicrobiota</taxon>
        <taxon>Candidatus Entotheonellia</taxon>
        <taxon>Candidatus Entotheonellales</taxon>
        <taxon>Candidatus Entotheonellaceae</taxon>
        <taxon>Candidatus Entotheonella</taxon>
    </lineage>
</organism>
<evidence type="ECO:0000313" key="4">
    <source>
        <dbReference type="Proteomes" id="UP000019140"/>
    </source>
</evidence>
<dbReference type="InterPro" id="IPR015943">
    <property type="entry name" value="WD40/YVTN_repeat-like_dom_sf"/>
</dbReference>
<comment type="similarity">
    <text evidence="1">Belongs to the cycloisomerase 2 family.</text>
</comment>
<name>W4M7D4_9BACT</name>
<dbReference type="GO" id="GO:0006006">
    <property type="term" value="P:glucose metabolic process"/>
    <property type="evidence" value="ECO:0007669"/>
    <property type="project" value="UniProtKB-KW"/>
</dbReference>
<dbReference type="HOGENOM" id="CLU_038716_5_1_7"/>
<dbReference type="Gene3D" id="2.130.10.10">
    <property type="entry name" value="YVTN repeat-like/Quinoprotein amine dehydrogenase"/>
    <property type="match status" value="1"/>
</dbReference>
<dbReference type="EMBL" id="AZHX01000785">
    <property type="protein sequence ID" value="ETX06093.1"/>
    <property type="molecule type" value="Genomic_DNA"/>
</dbReference>
<evidence type="ECO:0000256" key="1">
    <source>
        <dbReference type="ARBA" id="ARBA00005564"/>
    </source>
</evidence>
<dbReference type="Pfam" id="PF10282">
    <property type="entry name" value="Lactonase"/>
    <property type="match status" value="1"/>
</dbReference>
<gene>
    <name evidence="3" type="ORF">ETSY2_19140</name>
</gene>
<dbReference type="PANTHER" id="PTHR30344">
    <property type="entry name" value="6-PHOSPHOGLUCONOLACTONASE-RELATED"/>
    <property type="match status" value="1"/>
</dbReference>
<keyword evidence="2" id="KW-0119">Carbohydrate metabolism</keyword>
<dbReference type="GO" id="GO:0005829">
    <property type="term" value="C:cytosol"/>
    <property type="evidence" value="ECO:0007669"/>
    <property type="project" value="TreeGrafter"/>
</dbReference>
<reference evidence="3 4" key="1">
    <citation type="journal article" date="2014" name="Nature">
        <title>An environmental bacterial taxon with a large and distinct metabolic repertoire.</title>
        <authorList>
            <person name="Wilson M.C."/>
            <person name="Mori T."/>
            <person name="Ruckert C."/>
            <person name="Uria A.R."/>
            <person name="Helf M.J."/>
            <person name="Takada K."/>
            <person name="Gernert C."/>
            <person name="Steffens U.A."/>
            <person name="Heycke N."/>
            <person name="Schmitt S."/>
            <person name="Rinke C."/>
            <person name="Helfrich E.J."/>
            <person name="Brachmann A.O."/>
            <person name="Gurgui C."/>
            <person name="Wakimoto T."/>
            <person name="Kracht M."/>
            <person name="Crusemann M."/>
            <person name="Hentschel U."/>
            <person name="Abe I."/>
            <person name="Matsunaga S."/>
            <person name="Kalinowski J."/>
            <person name="Takeyama H."/>
            <person name="Piel J."/>
        </authorList>
    </citation>
    <scope>NUCLEOTIDE SEQUENCE [LARGE SCALE GENOMIC DNA]</scope>
    <source>
        <strain evidence="4">TSY2</strain>
    </source>
</reference>
<keyword evidence="4" id="KW-1185">Reference proteome</keyword>
<dbReference type="PATRIC" id="fig|1429439.4.peg.3243"/>
<evidence type="ECO:0000313" key="3">
    <source>
        <dbReference type="EMBL" id="ETX06093.1"/>
    </source>
</evidence>
<dbReference type="InterPro" id="IPR050282">
    <property type="entry name" value="Cycloisomerase_2"/>
</dbReference>
<evidence type="ECO:0000256" key="2">
    <source>
        <dbReference type="ARBA" id="ARBA00022526"/>
    </source>
</evidence>
<dbReference type="InterPro" id="IPR019405">
    <property type="entry name" value="Lactonase_7-beta_prop"/>
</dbReference>
<dbReference type="Proteomes" id="UP000019140">
    <property type="component" value="Unassembled WGS sequence"/>
</dbReference>
<comment type="caution">
    <text evidence="3">The sequence shown here is derived from an EMBL/GenBank/DDBJ whole genome shotgun (WGS) entry which is preliminary data.</text>
</comment>
<accession>W4M7D4</accession>
<dbReference type="InterPro" id="IPR011048">
    <property type="entry name" value="Haem_d1_sf"/>
</dbReference>
<protein>
    <recommendedName>
        <fullName evidence="5">6-phosphogluconolactonase</fullName>
    </recommendedName>
</protein>
<keyword evidence="2" id="KW-0313">Glucose metabolism</keyword>
<dbReference type="PANTHER" id="PTHR30344:SF1">
    <property type="entry name" value="6-PHOSPHOGLUCONOLACTONASE"/>
    <property type="match status" value="1"/>
</dbReference>